<feature type="binding site" evidence="4">
    <location>
        <position position="39"/>
    </location>
    <ligand>
        <name>ATP</name>
        <dbReference type="ChEBI" id="CHEBI:30616"/>
    </ligand>
</feature>
<feature type="non-terminal residue" evidence="6">
    <location>
        <position position="1"/>
    </location>
</feature>
<evidence type="ECO:0000256" key="1">
    <source>
        <dbReference type="ARBA" id="ARBA00022527"/>
    </source>
</evidence>
<dbReference type="PANTHER" id="PTHR47989">
    <property type="entry name" value="OS01G0750732 PROTEIN"/>
    <property type="match status" value="1"/>
</dbReference>
<dbReference type="Gene3D" id="3.30.200.20">
    <property type="entry name" value="Phosphorylase Kinase, domain 1"/>
    <property type="match status" value="1"/>
</dbReference>
<evidence type="ECO:0000313" key="7">
    <source>
        <dbReference type="Proteomes" id="UP000030748"/>
    </source>
</evidence>
<evidence type="ECO:0000313" key="6">
    <source>
        <dbReference type="EMBL" id="EYU23849.1"/>
    </source>
</evidence>
<feature type="domain" description="Protein kinase" evidence="5">
    <location>
        <begin position="11"/>
        <end position="310"/>
    </location>
</feature>
<name>A0A022Q8B5_ERYGU</name>
<dbReference type="GO" id="GO:0005524">
    <property type="term" value="F:ATP binding"/>
    <property type="evidence" value="ECO:0007669"/>
    <property type="project" value="UniProtKB-UniRule"/>
</dbReference>
<dbReference type="Proteomes" id="UP000030748">
    <property type="component" value="Unassembled WGS sequence"/>
</dbReference>
<dbReference type="SUPFAM" id="SSF56112">
    <property type="entry name" value="Protein kinase-like (PK-like)"/>
    <property type="match status" value="1"/>
</dbReference>
<proteinExistence type="predicted"/>
<dbReference type="GO" id="GO:0004674">
    <property type="term" value="F:protein serine/threonine kinase activity"/>
    <property type="evidence" value="ECO:0007669"/>
    <property type="project" value="UniProtKB-KW"/>
</dbReference>
<gene>
    <name evidence="6" type="ORF">MIMGU_mgv1a021138mg</name>
</gene>
<evidence type="ECO:0000259" key="5">
    <source>
        <dbReference type="PROSITE" id="PS50011"/>
    </source>
</evidence>
<dbReference type="InterPro" id="IPR000719">
    <property type="entry name" value="Prot_kinase_dom"/>
</dbReference>
<accession>A0A022Q8B5</accession>
<protein>
    <recommendedName>
        <fullName evidence="5">Protein kinase domain-containing protein</fullName>
    </recommendedName>
</protein>
<evidence type="ECO:0000256" key="3">
    <source>
        <dbReference type="ARBA" id="ARBA00022840"/>
    </source>
</evidence>
<dbReference type="STRING" id="4155.A0A022Q8B5"/>
<evidence type="ECO:0000256" key="2">
    <source>
        <dbReference type="ARBA" id="ARBA00022741"/>
    </source>
</evidence>
<dbReference type="InterPro" id="IPR001245">
    <property type="entry name" value="Ser-Thr/Tyr_kinase_cat_dom"/>
</dbReference>
<dbReference type="PROSITE" id="PS00109">
    <property type="entry name" value="PROTEIN_KINASE_TYR"/>
    <property type="match status" value="1"/>
</dbReference>
<keyword evidence="1" id="KW-0723">Serine/threonine-protein kinase</keyword>
<reference evidence="6 7" key="1">
    <citation type="journal article" date="2013" name="Proc. Natl. Acad. Sci. U.S.A.">
        <title>Fine-scale variation in meiotic recombination in Mimulus inferred from population shotgun sequencing.</title>
        <authorList>
            <person name="Hellsten U."/>
            <person name="Wright K.M."/>
            <person name="Jenkins J."/>
            <person name="Shu S."/>
            <person name="Yuan Y."/>
            <person name="Wessler S.R."/>
            <person name="Schmutz J."/>
            <person name="Willis J.H."/>
            <person name="Rokhsar D.S."/>
        </authorList>
    </citation>
    <scope>NUCLEOTIDE SEQUENCE [LARGE SCALE GENOMIC DNA]</scope>
    <source>
        <strain evidence="7">cv. DUN x IM62</strain>
    </source>
</reference>
<dbReference type="FunFam" id="3.30.200.20:FF:000162">
    <property type="entry name" value="Adenine nucleotide alpha hydrolase-like domain kinase"/>
    <property type="match status" value="1"/>
</dbReference>
<dbReference type="GO" id="GO:0005886">
    <property type="term" value="C:plasma membrane"/>
    <property type="evidence" value="ECO:0000318"/>
    <property type="project" value="GO_Central"/>
</dbReference>
<keyword evidence="1" id="KW-0808">Transferase</keyword>
<evidence type="ECO:0000256" key="4">
    <source>
        <dbReference type="PROSITE-ProRule" id="PRU10141"/>
    </source>
</evidence>
<dbReference type="Gene3D" id="1.10.510.10">
    <property type="entry name" value="Transferase(Phosphotransferase) domain 1"/>
    <property type="match status" value="1"/>
</dbReference>
<dbReference type="PROSITE" id="PS00107">
    <property type="entry name" value="PROTEIN_KINASE_ATP"/>
    <property type="match status" value="1"/>
</dbReference>
<sequence length="317" mass="35994">YSDILIATDNFSSDNLLGEGGYGVVYKGKLKDGQLIAVKLHKEANTQGVAELHSEVYRRSFARHTNIVTLLGYCCKENLKILIYEYVCNKSLEWHLFGEQMKYYNVFCYRKKKNNTEKVLDWNQRNAVAIGTAKGLRFLHEECRGSPIVHQDIRLSNILLTGEFVPLLGDYGLAKWKTNKSDEPRRIPGNLGYLAPECAENGIYSVKTDVYAFGIVLLELISGRKTRENHQQSIRLWALPLIQTLSFDELVDSRLEGSYSTYEVYNIARAAYLCVQIKPEMRPSMGEVLCLLEGSNGHLRHVKSSLYPIILTTEGQS</sequence>
<keyword evidence="7" id="KW-1185">Reference proteome</keyword>
<dbReference type="GO" id="GO:0007165">
    <property type="term" value="P:signal transduction"/>
    <property type="evidence" value="ECO:0000318"/>
    <property type="project" value="GO_Central"/>
</dbReference>
<dbReference type="GO" id="GO:0004672">
    <property type="term" value="F:protein kinase activity"/>
    <property type="evidence" value="ECO:0000318"/>
    <property type="project" value="GO_Central"/>
</dbReference>
<dbReference type="PROSITE" id="PS50011">
    <property type="entry name" value="PROTEIN_KINASE_DOM"/>
    <property type="match status" value="1"/>
</dbReference>
<keyword evidence="3 4" id="KW-0067">ATP-binding</keyword>
<organism evidence="6 7">
    <name type="scientific">Erythranthe guttata</name>
    <name type="common">Yellow monkey flower</name>
    <name type="synonym">Mimulus guttatus</name>
    <dbReference type="NCBI Taxonomy" id="4155"/>
    <lineage>
        <taxon>Eukaryota</taxon>
        <taxon>Viridiplantae</taxon>
        <taxon>Streptophyta</taxon>
        <taxon>Embryophyta</taxon>
        <taxon>Tracheophyta</taxon>
        <taxon>Spermatophyta</taxon>
        <taxon>Magnoliopsida</taxon>
        <taxon>eudicotyledons</taxon>
        <taxon>Gunneridae</taxon>
        <taxon>Pentapetalae</taxon>
        <taxon>asterids</taxon>
        <taxon>lamiids</taxon>
        <taxon>Lamiales</taxon>
        <taxon>Phrymaceae</taxon>
        <taxon>Erythranthe</taxon>
    </lineage>
</organism>
<dbReference type="InterPro" id="IPR008266">
    <property type="entry name" value="Tyr_kinase_AS"/>
</dbReference>
<dbReference type="eggNOG" id="KOG1187">
    <property type="taxonomic scope" value="Eukaryota"/>
</dbReference>
<dbReference type="InterPro" id="IPR011009">
    <property type="entry name" value="Kinase-like_dom_sf"/>
</dbReference>
<keyword evidence="2 4" id="KW-0547">Nucleotide-binding</keyword>
<dbReference type="AlphaFoldDB" id="A0A022Q8B5"/>
<dbReference type="PANTHER" id="PTHR47989:SF14">
    <property type="entry name" value="INACTIVE PROTEIN KINASE SELMODRAFT_444075"/>
    <property type="match status" value="1"/>
</dbReference>
<keyword evidence="1" id="KW-0418">Kinase</keyword>
<dbReference type="Pfam" id="PF07714">
    <property type="entry name" value="PK_Tyr_Ser-Thr"/>
    <property type="match status" value="1"/>
</dbReference>
<dbReference type="InterPro" id="IPR017441">
    <property type="entry name" value="Protein_kinase_ATP_BS"/>
</dbReference>
<dbReference type="EMBL" id="KI632147">
    <property type="protein sequence ID" value="EYU23849.1"/>
    <property type="molecule type" value="Genomic_DNA"/>
</dbReference>